<evidence type="ECO:0000256" key="2">
    <source>
        <dbReference type="ARBA" id="ARBA00023015"/>
    </source>
</evidence>
<dbReference type="PANTHER" id="PTHR45855">
    <property type="entry name" value="TRANSCRIPTION FACTOR PIF1-RELATED"/>
    <property type="match status" value="1"/>
</dbReference>
<dbReference type="InterPro" id="IPR031066">
    <property type="entry name" value="bHLH_ALC-like_plant"/>
</dbReference>
<evidence type="ECO:0000256" key="5">
    <source>
        <dbReference type="ARBA" id="ARBA00023242"/>
    </source>
</evidence>
<dbReference type="Proteomes" id="UP000467840">
    <property type="component" value="Chromosome 14"/>
</dbReference>
<name>A0A6A6MKE6_HEVBR</name>
<keyword evidence="5" id="KW-0539">Nucleus</keyword>
<dbReference type="AlphaFoldDB" id="A0A6A6MKE6"/>
<reference evidence="7 8" key="1">
    <citation type="journal article" date="2020" name="Mol. Plant">
        <title>The Chromosome-Based Rubber Tree Genome Provides New Insights into Spurge Genome Evolution and Rubber Biosynthesis.</title>
        <authorList>
            <person name="Liu J."/>
            <person name="Shi C."/>
            <person name="Shi C.C."/>
            <person name="Li W."/>
            <person name="Zhang Q.J."/>
            <person name="Zhang Y."/>
            <person name="Li K."/>
            <person name="Lu H.F."/>
            <person name="Shi C."/>
            <person name="Zhu S.T."/>
            <person name="Xiao Z.Y."/>
            <person name="Nan H."/>
            <person name="Yue Y."/>
            <person name="Zhu X.G."/>
            <person name="Wu Y."/>
            <person name="Hong X.N."/>
            <person name="Fan G.Y."/>
            <person name="Tong Y."/>
            <person name="Zhang D."/>
            <person name="Mao C.L."/>
            <person name="Liu Y.L."/>
            <person name="Hao S.J."/>
            <person name="Liu W.Q."/>
            <person name="Lv M.Q."/>
            <person name="Zhang H.B."/>
            <person name="Liu Y."/>
            <person name="Hu-Tang G.R."/>
            <person name="Wang J.P."/>
            <person name="Wang J.H."/>
            <person name="Sun Y.H."/>
            <person name="Ni S.B."/>
            <person name="Chen W.B."/>
            <person name="Zhang X.C."/>
            <person name="Jiao Y.N."/>
            <person name="Eichler E.E."/>
            <person name="Li G.H."/>
            <person name="Liu X."/>
            <person name="Gao L.Z."/>
        </authorList>
    </citation>
    <scope>NUCLEOTIDE SEQUENCE [LARGE SCALE GENOMIC DNA]</scope>
    <source>
        <strain evidence="8">cv. GT1</strain>
        <tissue evidence="7">Leaf</tissue>
    </source>
</reference>
<organism evidence="7 8">
    <name type="scientific">Hevea brasiliensis</name>
    <name type="common">Para rubber tree</name>
    <name type="synonym">Siphonia brasiliensis</name>
    <dbReference type="NCBI Taxonomy" id="3981"/>
    <lineage>
        <taxon>Eukaryota</taxon>
        <taxon>Viridiplantae</taxon>
        <taxon>Streptophyta</taxon>
        <taxon>Embryophyta</taxon>
        <taxon>Tracheophyta</taxon>
        <taxon>Spermatophyta</taxon>
        <taxon>Magnoliopsida</taxon>
        <taxon>eudicotyledons</taxon>
        <taxon>Gunneridae</taxon>
        <taxon>Pentapetalae</taxon>
        <taxon>rosids</taxon>
        <taxon>fabids</taxon>
        <taxon>Malpighiales</taxon>
        <taxon>Euphorbiaceae</taxon>
        <taxon>Crotonoideae</taxon>
        <taxon>Micrandreae</taxon>
        <taxon>Hevea</taxon>
    </lineage>
</organism>
<gene>
    <name evidence="7" type="ORF">GH714_040883</name>
</gene>
<keyword evidence="8" id="KW-1185">Reference proteome</keyword>
<protein>
    <recommendedName>
        <fullName evidence="6">BHLH domain-containing protein</fullName>
    </recommendedName>
</protein>
<dbReference type="InterPro" id="IPR011598">
    <property type="entry name" value="bHLH_dom"/>
</dbReference>
<evidence type="ECO:0000256" key="3">
    <source>
        <dbReference type="ARBA" id="ARBA00023125"/>
    </source>
</evidence>
<dbReference type="SUPFAM" id="SSF47459">
    <property type="entry name" value="HLH, helix-loop-helix DNA-binding domain"/>
    <property type="match status" value="1"/>
</dbReference>
<comment type="caution">
    <text evidence="7">The sequence shown here is derived from an EMBL/GenBank/DDBJ whole genome shotgun (WGS) entry which is preliminary data.</text>
</comment>
<feature type="domain" description="BHLH" evidence="6">
    <location>
        <begin position="1"/>
        <end position="30"/>
    </location>
</feature>
<evidence type="ECO:0000256" key="4">
    <source>
        <dbReference type="ARBA" id="ARBA00023163"/>
    </source>
</evidence>
<keyword evidence="3" id="KW-0238">DNA-binding</keyword>
<dbReference type="Pfam" id="PF00010">
    <property type="entry name" value="HLH"/>
    <property type="match status" value="1"/>
</dbReference>
<dbReference type="EMBL" id="JAAGAX010000006">
    <property type="protein sequence ID" value="KAF2312833.1"/>
    <property type="molecule type" value="Genomic_DNA"/>
</dbReference>
<proteinExistence type="predicted"/>
<sequence>MKALQKLVPNASKTDKASMLDEVIEYVKQLQAQVQVMSVRNMPQMMMPLGMQQHLHQMSLLARMGMGVTHLGLGMGMLHDMSTIGHTTTAPPLLHPAPPAATAAAAAFAPPPPHPFVVPSMIPAANPDPAANSSAPLPDPYCSFLARSMNMELYNNMAALYQQTTQAASGPSQPNHPQGLFLGSTFAFTILSMLVSGSSEKVPSWLDLEDDKEEMDEPAT</sequence>
<evidence type="ECO:0000313" key="8">
    <source>
        <dbReference type="Proteomes" id="UP000467840"/>
    </source>
</evidence>
<dbReference type="PROSITE" id="PS50888">
    <property type="entry name" value="BHLH"/>
    <property type="match status" value="1"/>
</dbReference>
<dbReference type="GO" id="GO:0005634">
    <property type="term" value="C:nucleus"/>
    <property type="evidence" value="ECO:0007669"/>
    <property type="project" value="UniProtKB-SubCell"/>
</dbReference>
<comment type="subcellular location">
    <subcellularLocation>
        <location evidence="1">Nucleus</location>
    </subcellularLocation>
</comment>
<keyword evidence="4" id="KW-0804">Transcription</keyword>
<dbReference type="GO" id="GO:0003677">
    <property type="term" value="F:DNA binding"/>
    <property type="evidence" value="ECO:0007669"/>
    <property type="project" value="UniProtKB-KW"/>
</dbReference>
<accession>A0A6A6MKE6</accession>
<evidence type="ECO:0000313" key="7">
    <source>
        <dbReference type="EMBL" id="KAF2312833.1"/>
    </source>
</evidence>
<keyword evidence="2" id="KW-0805">Transcription regulation</keyword>
<evidence type="ECO:0000259" key="6">
    <source>
        <dbReference type="PROSITE" id="PS50888"/>
    </source>
</evidence>
<dbReference type="GO" id="GO:0046983">
    <property type="term" value="F:protein dimerization activity"/>
    <property type="evidence" value="ECO:0007669"/>
    <property type="project" value="InterPro"/>
</dbReference>
<evidence type="ECO:0000256" key="1">
    <source>
        <dbReference type="ARBA" id="ARBA00004123"/>
    </source>
</evidence>
<dbReference type="Gene3D" id="4.10.280.10">
    <property type="entry name" value="Helix-loop-helix DNA-binding domain"/>
    <property type="match status" value="1"/>
</dbReference>
<dbReference type="InterPro" id="IPR036638">
    <property type="entry name" value="HLH_DNA-bd_sf"/>
</dbReference>
<dbReference type="PANTHER" id="PTHR45855:SF12">
    <property type="entry name" value="TRANSCRIPTION FACTOR PIF7-LIKE ISOFORM X1"/>
    <property type="match status" value="1"/>
</dbReference>